<reference evidence="1 2" key="1">
    <citation type="submission" date="2017-09" db="EMBL/GenBank/DDBJ databases">
        <title>Paracoccus alkalisoli sp. nov., isolated from saline alkaline soil.</title>
        <authorList>
            <person name="Dong X."/>
            <person name="Zhang G."/>
        </authorList>
    </citation>
    <scope>NUCLEOTIDE SEQUENCE [LARGE SCALE GENOMIC DNA]</scope>
    <source>
        <strain evidence="1 2">WN007</strain>
    </source>
</reference>
<keyword evidence="2" id="KW-1185">Reference proteome</keyword>
<proteinExistence type="predicted"/>
<comment type="caution">
    <text evidence="1">The sequence shown here is derived from an EMBL/GenBank/DDBJ whole genome shotgun (WGS) entry which is preliminary data.</text>
</comment>
<organism evidence="1 2">
    <name type="scientific">Paracoccus salipaludis</name>
    <dbReference type="NCBI Taxonomy" id="2032623"/>
    <lineage>
        <taxon>Bacteria</taxon>
        <taxon>Pseudomonadati</taxon>
        <taxon>Pseudomonadota</taxon>
        <taxon>Alphaproteobacteria</taxon>
        <taxon>Rhodobacterales</taxon>
        <taxon>Paracoccaceae</taxon>
        <taxon>Paracoccus</taxon>
    </lineage>
</organism>
<dbReference type="AlphaFoldDB" id="A0A2A2GMJ5"/>
<gene>
    <name evidence="1" type="ORF">CK240_01435</name>
</gene>
<sequence length="28" mass="3366">MIRFFDIHDRARLPGRFYGVTRTVTARL</sequence>
<evidence type="ECO:0000313" key="1">
    <source>
        <dbReference type="EMBL" id="PAU98826.1"/>
    </source>
</evidence>
<protein>
    <submittedName>
        <fullName evidence="1">Uncharacterized protein</fullName>
    </submittedName>
</protein>
<name>A0A2A2GMJ5_9RHOB</name>
<accession>A0A2A2GMJ5</accession>
<dbReference type="Proteomes" id="UP000218023">
    <property type="component" value="Unassembled WGS sequence"/>
</dbReference>
<evidence type="ECO:0000313" key="2">
    <source>
        <dbReference type="Proteomes" id="UP000218023"/>
    </source>
</evidence>
<dbReference type="EMBL" id="NSJZ01000001">
    <property type="protein sequence ID" value="PAU98826.1"/>
    <property type="molecule type" value="Genomic_DNA"/>
</dbReference>